<organism evidence="6 7">
    <name type="scientific">Arcanobacterium pinnipediorum</name>
    <dbReference type="NCBI Taxonomy" id="1503041"/>
    <lineage>
        <taxon>Bacteria</taxon>
        <taxon>Bacillati</taxon>
        <taxon>Actinomycetota</taxon>
        <taxon>Actinomycetes</taxon>
        <taxon>Actinomycetales</taxon>
        <taxon>Actinomycetaceae</taxon>
        <taxon>Arcanobacterium</taxon>
    </lineage>
</organism>
<comment type="similarity">
    <text evidence="1">Belongs to the ABC transporter superfamily.</text>
</comment>
<gene>
    <name evidence="6" type="ORF">NG665_05255</name>
</gene>
<evidence type="ECO:0000256" key="1">
    <source>
        <dbReference type="ARBA" id="ARBA00005417"/>
    </source>
</evidence>
<proteinExistence type="inferred from homology"/>
<evidence type="ECO:0000313" key="7">
    <source>
        <dbReference type="Proteomes" id="UP001056109"/>
    </source>
</evidence>
<accession>A0ABY5AF15</accession>
<dbReference type="SUPFAM" id="SSF52540">
    <property type="entry name" value="P-loop containing nucleoside triphosphate hydrolases"/>
    <property type="match status" value="1"/>
</dbReference>
<feature type="domain" description="ABC transporter" evidence="5">
    <location>
        <begin position="10"/>
        <end position="245"/>
    </location>
</feature>
<dbReference type="PROSITE" id="PS50893">
    <property type="entry name" value="ABC_TRANSPORTER_2"/>
    <property type="match status" value="1"/>
</dbReference>
<evidence type="ECO:0000256" key="4">
    <source>
        <dbReference type="ARBA" id="ARBA00022840"/>
    </source>
</evidence>
<evidence type="ECO:0000256" key="3">
    <source>
        <dbReference type="ARBA" id="ARBA00022741"/>
    </source>
</evidence>
<keyword evidence="2" id="KW-0813">Transport</keyword>
<keyword evidence="7" id="KW-1185">Reference proteome</keyword>
<keyword evidence="4 6" id="KW-0067">ATP-binding</keyword>
<dbReference type="PIRSF" id="PIRSF039085">
    <property type="entry name" value="ABC_ATPase_HisP"/>
    <property type="match status" value="1"/>
</dbReference>
<reference evidence="6" key="1">
    <citation type="submission" date="2022-06" db="EMBL/GenBank/DDBJ databases">
        <title>Complete Genome Sequence of Arcanobacterium pinnipediorum strain DSM 28752 isolated from a harbour seal.</title>
        <authorList>
            <person name="Borowiak M."/>
            <person name="Kreitlow A."/>
            <person name="Alssahen M."/>
            <person name="Malorny B."/>
            <person name="Laemmler C."/>
            <person name="Prenger-Berninghoff E."/>
            <person name="Siebert U."/>
            <person name="Ploetz M."/>
            <person name="Abdulmawjood A."/>
        </authorList>
    </citation>
    <scope>NUCLEOTIDE SEQUENCE</scope>
    <source>
        <strain evidence="6">DSM 28752</strain>
    </source>
</reference>
<dbReference type="CDD" id="cd03262">
    <property type="entry name" value="ABC_HisP_GlnQ"/>
    <property type="match status" value="1"/>
</dbReference>
<dbReference type="InterPro" id="IPR017871">
    <property type="entry name" value="ABC_transporter-like_CS"/>
</dbReference>
<dbReference type="Gene3D" id="3.40.50.300">
    <property type="entry name" value="P-loop containing nucleotide triphosphate hydrolases"/>
    <property type="match status" value="1"/>
</dbReference>
<dbReference type="Proteomes" id="UP001056109">
    <property type="component" value="Chromosome"/>
</dbReference>
<dbReference type="EMBL" id="CP099547">
    <property type="protein sequence ID" value="USR78804.1"/>
    <property type="molecule type" value="Genomic_DNA"/>
</dbReference>
<protein>
    <submittedName>
        <fullName evidence="6">Amino acid ABC transporter ATP-binding protein</fullName>
    </submittedName>
</protein>
<dbReference type="PANTHER" id="PTHR43166">
    <property type="entry name" value="AMINO ACID IMPORT ATP-BINDING PROTEIN"/>
    <property type="match status" value="1"/>
</dbReference>
<dbReference type="PROSITE" id="PS00211">
    <property type="entry name" value="ABC_TRANSPORTER_1"/>
    <property type="match status" value="1"/>
</dbReference>
<dbReference type="GO" id="GO:0005524">
    <property type="term" value="F:ATP binding"/>
    <property type="evidence" value="ECO:0007669"/>
    <property type="project" value="UniProtKB-KW"/>
</dbReference>
<dbReference type="InterPro" id="IPR027417">
    <property type="entry name" value="P-loop_NTPase"/>
</dbReference>
<evidence type="ECO:0000313" key="6">
    <source>
        <dbReference type="EMBL" id="USR78804.1"/>
    </source>
</evidence>
<dbReference type="RefSeq" id="WP_252672618.1">
    <property type="nucleotide sequence ID" value="NZ_CP099547.1"/>
</dbReference>
<sequence>MNTIESTTAVRLRNVTKTYDNAVRALQDVSLEVLRGEVVAIIGPSGCGKSTLLRTINGLEKIDSGSIEINGTTVSSEKVRWEEVRQDVGMVFQSYDLFGHLSVLDNLMLAPRVVRGKDRALVREQALALLARVGLADRADSYPRQLSGGQKQRVAIVRALMMDPHVLLLDEVTASLDPEMVREVLDVIIDLAHDGMTMLLVTHEMAFARAIADRVIFMDHGRIKEVARAEKFFTDPGSQRARQFLDTFIFQGKNPPKS</sequence>
<dbReference type="InterPro" id="IPR003593">
    <property type="entry name" value="AAA+_ATPase"/>
</dbReference>
<evidence type="ECO:0000256" key="2">
    <source>
        <dbReference type="ARBA" id="ARBA00022448"/>
    </source>
</evidence>
<name>A0ABY5AF15_9ACTO</name>
<dbReference type="InterPro" id="IPR050086">
    <property type="entry name" value="MetN_ABC_transporter-like"/>
</dbReference>
<dbReference type="SMART" id="SM00382">
    <property type="entry name" value="AAA"/>
    <property type="match status" value="1"/>
</dbReference>
<dbReference type="InterPro" id="IPR030679">
    <property type="entry name" value="ABC_ATPase_HisP-typ"/>
</dbReference>
<evidence type="ECO:0000259" key="5">
    <source>
        <dbReference type="PROSITE" id="PS50893"/>
    </source>
</evidence>
<dbReference type="Pfam" id="PF00005">
    <property type="entry name" value="ABC_tran"/>
    <property type="match status" value="1"/>
</dbReference>
<dbReference type="PANTHER" id="PTHR43166:SF4">
    <property type="entry name" value="PHOSPHONATES IMPORT ATP-BINDING PROTEIN PHNC"/>
    <property type="match status" value="1"/>
</dbReference>
<keyword evidence="3" id="KW-0547">Nucleotide-binding</keyword>
<dbReference type="InterPro" id="IPR003439">
    <property type="entry name" value="ABC_transporter-like_ATP-bd"/>
</dbReference>